<dbReference type="InterPro" id="IPR012902">
    <property type="entry name" value="N_methyl_site"/>
</dbReference>
<dbReference type="SUPFAM" id="SSF54523">
    <property type="entry name" value="Pili subunits"/>
    <property type="match status" value="1"/>
</dbReference>
<dbReference type="OrthoDB" id="6238990at2"/>
<keyword evidence="3" id="KW-1185">Reference proteome</keyword>
<keyword evidence="1" id="KW-0812">Transmembrane</keyword>
<evidence type="ECO:0000256" key="1">
    <source>
        <dbReference type="SAM" id="Phobius"/>
    </source>
</evidence>
<evidence type="ECO:0000313" key="2">
    <source>
        <dbReference type="EMBL" id="RUO47332.1"/>
    </source>
</evidence>
<keyword evidence="1" id="KW-0472">Membrane</keyword>
<name>A0A432XFB3_9GAMM</name>
<dbReference type="EMBL" id="PIPT01000006">
    <property type="protein sequence ID" value="RUO47332.1"/>
    <property type="molecule type" value="Genomic_DNA"/>
</dbReference>
<dbReference type="Gene3D" id="3.30.700.10">
    <property type="entry name" value="Glycoprotein, Type 4 Pilin"/>
    <property type="match status" value="1"/>
</dbReference>
<dbReference type="AlphaFoldDB" id="A0A432XFB3"/>
<organism evidence="2 3">
    <name type="scientific">Pseudidiomarina aquimaris</name>
    <dbReference type="NCBI Taxonomy" id="641841"/>
    <lineage>
        <taxon>Bacteria</taxon>
        <taxon>Pseudomonadati</taxon>
        <taxon>Pseudomonadota</taxon>
        <taxon>Gammaproteobacteria</taxon>
        <taxon>Alteromonadales</taxon>
        <taxon>Idiomarinaceae</taxon>
        <taxon>Pseudidiomarina</taxon>
    </lineage>
</organism>
<dbReference type="InterPro" id="IPR045584">
    <property type="entry name" value="Pilin-like"/>
</dbReference>
<evidence type="ECO:0000313" key="3">
    <source>
        <dbReference type="Proteomes" id="UP000286678"/>
    </source>
</evidence>
<reference evidence="3" key="1">
    <citation type="journal article" date="2018" name="Front. Microbiol.">
        <title>Genome-Based Analysis Reveals the Taxonomy and Diversity of the Family Idiomarinaceae.</title>
        <authorList>
            <person name="Liu Y."/>
            <person name="Lai Q."/>
            <person name="Shao Z."/>
        </authorList>
    </citation>
    <scope>NUCLEOTIDE SEQUENCE [LARGE SCALE GENOMIC DNA]</scope>
    <source>
        <strain evidence="3">SW15</strain>
    </source>
</reference>
<sequence length="158" mass="16392">MVNQRAFSLIELLVVVTIVGILILVAIPFTRGWNDSAQVAEAESILKRAVGKAQAVALRNPTGSDASAAAAGVKQTGTTLLVCEGSPTSASCSAAGSALIWREELPAGVTLNVEGAALATIAMNNRGRIINGSGQVQVLNYTVARGEVRDDDANNRLY</sequence>
<comment type="caution">
    <text evidence="2">The sequence shown here is derived from an EMBL/GenBank/DDBJ whole genome shotgun (WGS) entry which is preliminary data.</text>
</comment>
<dbReference type="RefSeq" id="WP_126834119.1">
    <property type="nucleotide sequence ID" value="NZ_PIPT01000006.1"/>
</dbReference>
<proteinExistence type="predicted"/>
<keyword evidence="1" id="KW-1133">Transmembrane helix</keyword>
<dbReference type="Pfam" id="PF07963">
    <property type="entry name" value="N_methyl"/>
    <property type="match status" value="1"/>
</dbReference>
<gene>
    <name evidence="2" type="ORF">CWE21_09100</name>
</gene>
<accession>A0A432XFB3</accession>
<dbReference type="Proteomes" id="UP000286678">
    <property type="component" value="Unassembled WGS sequence"/>
</dbReference>
<evidence type="ECO:0008006" key="4">
    <source>
        <dbReference type="Google" id="ProtNLM"/>
    </source>
</evidence>
<protein>
    <recommendedName>
        <fullName evidence="4">Prepilin-type cleavage/methylation domain-containing protein</fullName>
    </recommendedName>
</protein>
<dbReference type="NCBIfam" id="TIGR02532">
    <property type="entry name" value="IV_pilin_GFxxxE"/>
    <property type="match status" value="1"/>
</dbReference>
<feature type="transmembrane region" description="Helical" evidence="1">
    <location>
        <begin position="6"/>
        <end position="27"/>
    </location>
</feature>